<feature type="non-terminal residue" evidence="2">
    <location>
        <position position="138"/>
    </location>
</feature>
<evidence type="ECO:0000313" key="2">
    <source>
        <dbReference type="EMBL" id="TVU25724.1"/>
    </source>
</evidence>
<dbReference type="AlphaFoldDB" id="A0A5J9UQR2"/>
<reference evidence="2 3" key="1">
    <citation type="journal article" date="2019" name="Sci. Rep.">
        <title>A high-quality genome of Eragrostis curvula grass provides insights into Poaceae evolution and supports new strategies to enhance forage quality.</title>
        <authorList>
            <person name="Carballo J."/>
            <person name="Santos B.A.C.M."/>
            <person name="Zappacosta D."/>
            <person name="Garbus I."/>
            <person name="Selva J.P."/>
            <person name="Gallo C.A."/>
            <person name="Diaz A."/>
            <person name="Albertini E."/>
            <person name="Caccamo M."/>
            <person name="Echenique V."/>
        </authorList>
    </citation>
    <scope>NUCLEOTIDE SEQUENCE [LARGE SCALE GENOMIC DNA]</scope>
    <source>
        <strain evidence="3">cv. Victoria</strain>
        <tissue evidence="2">Leaf</tissue>
    </source>
</reference>
<protein>
    <submittedName>
        <fullName evidence="2">Uncharacterized protein</fullName>
    </submittedName>
</protein>
<comment type="caution">
    <text evidence="2">The sequence shown here is derived from an EMBL/GenBank/DDBJ whole genome shotgun (WGS) entry which is preliminary data.</text>
</comment>
<gene>
    <name evidence="2" type="ORF">EJB05_28229</name>
</gene>
<dbReference type="Proteomes" id="UP000324897">
    <property type="component" value="Chromosome 2"/>
</dbReference>
<proteinExistence type="predicted"/>
<keyword evidence="3" id="KW-1185">Reference proteome</keyword>
<evidence type="ECO:0000313" key="3">
    <source>
        <dbReference type="Proteomes" id="UP000324897"/>
    </source>
</evidence>
<feature type="region of interest" description="Disordered" evidence="1">
    <location>
        <begin position="76"/>
        <end position="138"/>
    </location>
</feature>
<name>A0A5J9UQR2_9POAL</name>
<organism evidence="2 3">
    <name type="scientific">Eragrostis curvula</name>
    <name type="common">weeping love grass</name>
    <dbReference type="NCBI Taxonomy" id="38414"/>
    <lineage>
        <taxon>Eukaryota</taxon>
        <taxon>Viridiplantae</taxon>
        <taxon>Streptophyta</taxon>
        <taxon>Embryophyta</taxon>
        <taxon>Tracheophyta</taxon>
        <taxon>Spermatophyta</taxon>
        <taxon>Magnoliopsida</taxon>
        <taxon>Liliopsida</taxon>
        <taxon>Poales</taxon>
        <taxon>Poaceae</taxon>
        <taxon>PACMAD clade</taxon>
        <taxon>Chloridoideae</taxon>
        <taxon>Eragrostideae</taxon>
        <taxon>Eragrostidinae</taxon>
        <taxon>Eragrostis</taxon>
    </lineage>
</organism>
<dbReference type="EMBL" id="RWGY01000013">
    <property type="protein sequence ID" value="TVU25724.1"/>
    <property type="molecule type" value="Genomic_DNA"/>
</dbReference>
<feature type="compositionally biased region" description="Low complexity" evidence="1">
    <location>
        <begin position="98"/>
        <end position="121"/>
    </location>
</feature>
<dbReference type="Gramene" id="TVU25724">
    <property type="protein sequence ID" value="TVU25724"/>
    <property type="gene ID" value="EJB05_28229"/>
</dbReference>
<accession>A0A5J9UQR2</accession>
<evidence type="ECO:0000256" key="1">
    <source>
        <dbReference type="SAM" id="MobiDB-lite"/>
    </source>
</evidence>
<sequence>MVAGGATVTSSSIPPFTRPHVLPIFVPCYRTLWPSSPQQASIKCAVEEQTSTAACPYPLLQFGQVVAVSFIPLGGQATMGRRPTKLATRRCSTAPPCSTSTAKRSASTPSSSYPSPISSSPDETQDRQKISPWSPEEQ</sequence>